<evidence type="ECO:0000313" key="2">
    <source>
        <dbReference type="EMBL" id="MBB3095115.1"/>
    </source>
</evidence>
<dbReference type="RefSeq" id="WP_203833643.1">
    <property type="nucleotide sequence ID" value="NZ_BMPW01000009.1"/>
</dbReference>
<organism evidence="2 3">
    <name type="scientific">Actinoplanes campanulatus</name>
    <dbReference type="NCBI Taxonomy" id="113559"/>
    <lineage>
        <taxon>Bacteria</taxon>
        <taxon>Bacillati</taxon>
        <taxon>Actinomycetota</taxon>
        <taxon>Actinomycetes</taxon>
        <taxon>Micromonosporales</taxon>
        <taxon>Micromonosporaceae</taxon>
        <taxon>Actinoplanes</taxon>
    </lineage>
</organism>
<evidence type="ECO:0000256" key="1">
    <source>
        <dbReference type="SAM" id="Phobius"/>
    </source>
</evidence>
<name>A0A7W5AFJ4_9ACTN</name>
<keyword evidence="3" id="KW-1185">Reference proteome</keyword>
<dbReference type="Proteomes" id="UP000590749">
    <property type="component" value="Unassembled WGS sequence"/>
</dbReference>
<comment type="caution">
    <text evidence="2">The sequence shown here is derived from an EMBL/GenBank/DDBJ whole genome shotgun (WGS) entry which is preliminary data.</text>
</comment>
<proteinExistence type="predicted"/>
<dbReference type="AlphaFoldDB" id="A0A7W5AFJ4"/>
<accession>A0A7W5AFJ4</accession>
<protein>
    <submittedName>
        <fullName evidence="2">Putative membrane protein YkgB</fullName>
    </submittedName>
</protein>
<feature type="transmembrane region" description="Helical" evidence="1">
    <location>
        <begin position="138"/>
        <end position="158"/>
    </location>
</feature>
<keyword evidence="1" id="KW-1133">Transmembrane helix</keyword>
<evidence type="ECO:0000313" key="3">
    <source>
        <dbReference type="Proteomes" id="UP000590749"/>
    </source>
</evidence>
<dbReference type="EMBL" id="JACHXF010000005">
    <property type="protein sequence ID" value="MBB3095115.1"/>
    <property type="molecule type" value="Genomic_DNA"/>
</dbReference>
<reference evidence="2 3" key="1">
    <citation type="submission" date="2020-08" db="EMBL/GenBank/DDBJ databases">
        <title>Genomic Encyclopedia of Type Strains, Phase III (KMG-III): the genomes of soil and plant-associated and newly described type strains.</title>
        <authorList>
            <person name="Whitman W."/>
        </authorList>
    </citation>
    <scope>NUCLEOTIDE SEQUENCE [LARGE SCALE GENOMIC DNA]</scope>
    <source>
        <strain evidence="2 3">CECT 3287</strain>
    </source>
</reference>
<feature type="transmembrane region" description="Helical" evidence="1">
    <location>
        <begin position="98"/>
        <end position="118"/>
    </location>
</feature>
<keyword evidence="1" id="KW-0472">Membrane</keyword>
<keyword evidence="1" id="KW-0812">Transmembrane</keyword>
<gene>
    <name evidence="2" type="ORF">FHR83_002778</name>
</gene>
<feature type="transmembrane region" description="Helical" evidence="1">
    <location>
        <begin position="67"/>
        <end position="91"/>
    </location>
</feature>
<sequence>MSVGELVRVGEEIPMRVRIAAWLGARGPEALRISLGMILVMFGNLKFVPGASPAEALVMRTVDLLTFGLIGGRAAVVGTALVEVALGVVLISGIALRAGLTLLLPVLAGMMSPLVLFPADLFVNFRPTLEAQYIIKDIVFVAAAGVLIAHSLGARMVVPTSRRL</sequence>